<organism evidence="2 3">
    <name type="scientific">Elysia marginata</name>
    <dbReference type="NCBI Taxonomy" id="1093978"/>
    <lineage>
        <taxon>Eukaryota</taxon>
        <taxon>Metazoa</taxon>
        <taxon>Spiralia</taxon>
        <taxon>Lophotrochozoa</taxon>
        <taxon>Mollusca</taxon>
        <taxon>Gastropoda</taxon>
        <taxon>Heterobranchia</taxon>
        <taxon>Euthyneura</taxon>
        <taxon>Panpulmonata</taxon>
        <taxon>Sacoglossa</taxon>
        <taxon>Placobranchoidea</taxon>
        <taxon>Plakobranchidae</taxon>
        <taxon>Elysia</taxon>
    </lineage>
</organism>
<evidence type="ECO:0000313" key="2">
    <source>
        <dbReference type="EMBL" id="GFR97855.1"/>
    </source>
</evidence>
<dbReference type="Proteomes" id="UP000762676">
    <property type="component" value="Unassembled WGS sequence"/>
</dbReference>
<sequence>MFIFTACAYSPSPFRGERKSEKVGGGGRKVAGLRQSGQASGQGTRCCTVDALFAVFKIKPLHLLSSTHVTQIALLSIDKSTRGEAFTKPDLSEVTIAVSAAAAAHDRNVCGFRKPT</sequence>
<evidence type="ECO:0000256" key="1">
    <source>
        <dbReference type="SAM" id="MobiDB-lite"/>
    </source>
</evidence>
<evidence type="ECO:0000313" key="3">
    <source>
        <dbReference type="Proteomes" id="UP000762676"/>
    </source>
</evidence>
<proteinExistence type="predicted"/>
<name>A0AAV4HKC0_9GAST</name>
<reference evidence="2 3" key="1">
    <citation type="journal article" date="2021" name="Elife">
        <title>Chloroplast acquisition without the gene transfer in kleptoplastic sea slugs, Plakobranchus ocellatus.</title>
        <authorList>
            <person name="Maeda T."/>
            <person name="Takahashi S."/>
            <person name="Yoshida T."/>
            <person name="Shimamura S."/>
            <person name="Takaki Y."/>
            <person name="Nagai Y."/>
            <person name="Toyoda A."/>
            <person name="Suzuki Y."/>
            <person name="Arimoto A."/>
            <person name="Ishii H."/>
            <person name="Satoh N."/>
            <person name="Nishiyama T."/>
            <person name="Hasebe M."/>
            <person name="Maruyama T."/>
            <person name="Minagawa J."/>
            <person name="Obokata J."/>
            <person name="Shigenobu S."/>
        </authorList>
    </citation>
    <scope>NUCLEOTIDE SEQUENCE [LARGE SCALE GENOMIC DNA]</scope>
</reference>
<feature type="region of interest" description="Disordered" evidence="1">
    <location>
        <begin position="14"/>
        <end position="43"/>
    </location>
</feature>
<comment type="caution">
    <text evidence="2">The sequence shown here is derived from an EMBL/GenBank/DDBJ whole genome shotgun (WGS) entry which is preliminary data.</text>
</comment>
<accession>A0AAV4HKC0</accession>
<keyword evidence="3" id="KW-1185">Reference proteome</keyword>
<dbReference type="AlphaFoldDB" id="A0AAV4HKC0"/>
<gene>
    <name evidence="2" type="ORF">ElyMa_001004300</name>
</gene>
<dbReference type="EMBL" id="BMAT01002042">
    <property type="protein sequence ID" value="GFR97855.1"/>
    <property type="molecule type" value="Genomic_DNA"/>
</dbReference>
<protein>
    <submittedName>
        <fullName evidence="2">Uncharacterized protein</fullName>
    </submittedName>
</protein>